<dbReference type="InterPro" id="IPR012164">
    <property type="entry name" value="Rpa12/Rpb9/Rpc10/TFS"/>
</dbReference>
<feature type="domain" description="TFIIS-type" evidence="12">
    <location>
        <begin position="64"/>
        <end position="104"/>
    </location>
</feature>
<evidence type="ECO:0000256" key="8">
    <source>
        <dbReference type="PIRNR" id="PIRNR005586"/>
    </source>
</evidence>
<evidence type="ECO:0000259" key="12">
    <source>
        <dbReference type="PROSITE" id="PS51133"/>
    </source>
</evidence>
<dbReference type="InterPro" id="IPR034014">
    <property type="entry name" value="Zn_ribbon_RPC11_C"/>
</dbReference>
<dbReference type="GO" id="GO:0003899">
    <property type="term" value="F:DNA-directed RNA polymerase activity"/>
    <property type="evidence" value="ECO:0007669"/>
    <property type="project" value="InterPro"/>
</dbReference>
<name>A0A6U5GW28_9EUKA</name>
<gene>
    <name evidence="13" type="ORF">CLEP1334_LOCUS12052</name>
    <name evidence="14" type="ORF">CLEP1334_LOCUS12053</name>
</gene>
<feature type="zinc finger region" description="C4-type" evidence="10">
    <location>
        <begin position="4"/>
        <end position="27"/>
    </location>
</feature>
<dbReference type="PROSITE" id="PS00466">
    <property type="entry name" value="ZF_TFIIS_1"/>
    <property type="match status" value="1"/>
</dbReference>
<dbReference type="SUPFAM" id="SSF57783">
    <property type="entry name" value="Zinc beta-ribbon"/>
    <property type="match status" value="1"/>
</dbReference>
<dbReference type="SMART" id="SM00440">
    <property type="entry name" value="ZnF_C2C2"/>
    <property type="match status" value="1"/>
</dbReference>
<evidence type="ECO:0000313" key="14">
    <source>
        <dbReference type="EMBL" id="CAD8536771.1"/>
    </source>
</evidence>
<dbReference type="AlphaFoldDB" id="A0A6U5GW28"/>
<evidence type="ECO:0000256" key="11">
    <source>
        <dbReference type="RuleBase" id="RU003474"/>
    </source>
</evidence>
<feature type="binding site" evidence="9">
    <location>
        <position position="7"/>
    </location>
    <ligand>
        <name>Zn(2+)</name>
        <dbReference type="ChEBI" id="CHEBI:29105"/>
        <label>1</label>
    </ligand>
</feature>
<dbReference type="Pfam" id="PF01096">
    <property type="entry name" value="Zn_ribbon_TFIIS"/>
    <property type="match status" value="1"/>
</dbReference>
<reference evidence="13" key="1">
    <citation type="submission" date="2021-01" db="EMBL/GenBank/DDBJ databases">
        <authorList>
            <person name="Corre E."/>
            <person name="Pelletier E."/>
            <person name="Niang G."/>
            <person name="Scheremetjew M."/>
            <person name="Finn R."/>
            <person name="Kale V."/>
            <person name="Holt S."/>
            <person name="Cochrane G."/>
            <person name="Meng A."/>
            <person name="Brown T."/>
            <person name="Cohen L."/>
        </authorList>
    </citation>
    <scope>NUCLEOTIDE SEQUENCE</scope>
    <source>
        <strain evidence="13">RCC1130</strain>
    </source>
</reference>
<dbReference type="InterPro" id="IPR001529">
    <property type="entry name" value="Zn_ribbon_RPB9"/>
</dbReference>
<evidence type="ECO:0000256" key="3">
    <source>
        <dbReference type="ARBA" id="ARBA00022723"/>
    </source>
</evidence>
<evidence type="ECO:0000256" key="10">
    <source>
        <dbReference type="PIRSR" id="PIRSR005586-2"/>
    </source>
</evidence>
<sequence>MHFCPTCANMLQLESRDGNMHFVCPTCSYLYRLKAKVSTDVLLSRKEVDDVLGGAEAWKNADQTDASCPRCSHHRAYYQQLQIRSADEPMTTFYKCVDCGFRWRED</sequence>
<protein>
    <recommendedName>
        <fullName evidence="8">DNA-directed RNA polymerase subunit</fullName>
    </recommendedName>
</protein>
<feature type="binding site" evidence="9">
    <location>
        <position position="71"/>
    </location>
    <ligand>
        <name>Zn(2+)</name>
        <dbReference type="ChEBI" id="CHEBI:29105"/>
        <label>2</label>
    </ligand>
</feature>
<feature type="binding site" evidence="9">
    <location>
        <position position="68"/>
    </location>
    <ligand>
        <name>Zn(2+)</name>
        <dbReference type="ChEBI" id="CHEBI:29105"/>
        <label>2</label>
    </ligand>
</feature>
<keyword evidence="3 9" id="KW-0479">Metal-binding</keyword>
<dbReference type="GO" id="GO:0005666">
    <property type="term" value="C:RNA polymerase III complex"/>
    <property type="evidence" value="ECO:0007669"/>
    <property type="project" value="TreeGrafter"/>
</dbReference>
<dbReference type="FunFam" id="2.20.25.10:FF:000005">
    <property type="entry name" value="DNA-directed RNA polymerase subunit"/>
    <property type="match status" value="1"/>
</dbReference>
<comment type="function">
    <text evidence="8">DNA-dependent RNA polymerase catalyzes the transcription of DNA into RNA using the four ribonucleoside triphosphates as substrates.</text>
</comment>
<feature type="binding site" evidence="9">
    <location>
        <position position="99"/>
    </location>
    <ligand>
        <name>Zn(2+)</name>
        <dbReference type="ChEBI" id="CHEBI:29105"/>
        <label>2</label>
    </ligand>
</feature>
<dbReference type="EMBL" id="HBER01024040">
    <property type="protein sequence ID" value="CAD8536771.1"/>
    <property type="molecule type" value="Transcribed_RNA"/>
</dbReference>
<dbReference type="CDD" id="cd10509">
    <property type="entry name" value="Zn-ribbon_RPC11"/>
    <property type="match status" value="1"/>
</dbReference>
<dbReference type="PANTHER" id="PTHR11239">
    <property type="entry name" value="DNA-DIRECTED RNA POLYMERASE"/>
    <property type="match status" value="1"/>
</dbReference>
<keyword evidence="6 8" id="KW-0804">Transcription</keyword>
<proteinExistence type="inferred from homology"/>
<evidence type="ECO:0000256" key="7">
    <source>
        <dbReference type="ARBA" id="ARBA00023242"/>
    </source>
</evidence>
<dbReference type="GO" id="GO:0008270">
    <property type="term" value="F:zinc ion binding"/>
    <property type="evidence" value="ECO:0007669"/>
    <property type="project" value="UniProtKB-KW"/>
</dbReference>
<evidence type="ECO:0000313" key="13">
    <source>
        <dbReference type="EMBL" id="CAD8536770.1"/>
    </source>
</evidence>
<evidence type="ECO:0000256" key="9">
    <source>
        <dbReference type="PIRSR" id="PIRSR005586-1"/>
    </source>
</evidence>
<dbReference type="PIRSF" id="PIRSF005586">
    <property type="entry name" value="RNApol_RpoM"/>
    <property type="match status" value="1"/>
</dbReference>
<dbReference type="PROSITE" id="PS51133">
    <property type="entry name" value="ZF_TFIIS_2"/>
    <property type="match status" value="1"/>
</dbReference>
<accession>A0A6U5GW28</accession>
<comment type="similarity">
    <text evidence="8 11">Belongs to the archaeal rpoM/eukaryotic RPA12/RPB9/RPC11 RNA polymerase family.</text>
</comment>
<keyword evidence="7 8" id="KW-0539">Nucleus</keyword>
<dbReference type="GO" id="GO:0003676">
    <property type="term" value="F:nucleic acid binding"/>
    <property type="evidence" value="ECO:0007669"/>
    <property type="project" value="InterPro"/>
</dbReference>
<dbReference type="EMBL" id="HBER01024039">
    <property type="protein sequence ID" value="CAD8536770.1"/>
    <property type="molecule type" value="Transcribed_RNA"/>
</dbReference>
<comment type="subcellular location">
    <subcellularLocation>
        <location evidence="1 8">Nucleus</location>
    </subcellularLocation>
</comment>
<keyword evidence="2 8" id="KW-0240">DNA-directed RNA polymerase</keyword>
<evidence type="ECO:0000256" key="4">
    <source>
        <dbReference type="ARBA" id="ARBA00022771"/>
    </source>
</evidence>
<feature type="binding site" evidence="9">
    <location>
        <position position="96"/>
    </location>
    <ligand>
        <name>Zn(2+)</name>
        <dbReference type="ChEBI" id="CHEBI:29105"/>
        <label>2</label>
    </ligand>
</feature>
<feature type="binding site" evidence="9">
    <location>
        <position position="27"/>
    </location>
    <ligand>
        <name>Zn(2+)</name>
        <dbReference type="ChEBI" id="CHEBI:29105"/>
        <label>1</label>
    </ligand>
</feature>
<keyword evidence="5 9" id="KW-0862">Zinc</keyword>
<evidence type="ECO:0000256" key="6">
    <source>
        <dbReference type="ARBA" id="ARBA00023163"/>
    </source>
</evidence>
<dbReference type="GO" id="GO:0006386">
    <property type="term" value="P:termination of RNA polymerase III transcription"/>
    <property type="evidence" value="ECO:0007669"/>
    <property type="project" value="TreeGrafter"/>
</dbReference>
<dbReference type="InterPro" id="IPR001222">
    <property type="entry name" value="Znf_TFIIS"/>
</dbReference>
<dbReference type="Gene3D" id="2.20.25.10">
    <property type="match status" value="1"/>
</dbReference>
<dbReference type="PANTHER" id="PTHR11239:SF12">
    <property type="entry name" value="DNA-DIRECTED RNA POLYMERASE III SUBUNIT RPC10"/>
    <property type="match status" value="1"/>
</dbReference>
<organism evidence="13">
    <name type="scientific">Calcidiscus leptoporus</name>
    <dbReference type="NCBI Taxonomy" id="127549"/>
    <lineage>
        <taxon>Eukaryota</taxon>
        <taxon>Haptista</taxon>
        <taxon>Haptophyta</taxon>
        <taxon>Prymnesiophyceae</taxon>
        <taxon>Coccolithales</taxon>
        <taxon>Calcidiscaceae</taxon>
        <taxon>Calcidiscus</taxon>
    </lineage>
</organism>
<evidence type="ECO:0000256" key="2">
    <source>
        <dbReference type="ARBA" id="ARBA00022478"/>
    </source>
</evidence>
<dbReference type="SMART" id="SM00661">
    <property type="entry name" value="RPOL9"/>
    <property type="match status" value="1"/>
</dbReference>
<feature type="binding site" evidence="9">
    <location>
        <position position="24"/>
    </location>
    <ligand>
        <name>Zn(2+)</name>
        <dbReference type="ChEBI" id="CHEBI:29105"/>
        <label>1</label>
    </ligand>
</feature>
<keyword evidence="4 10" id="KW-0863">Zinc-finger</keyword>
<evidence type="ECO:0000256" key="5">
    <source>
        <dbReference type="ARBA" id="ARBA00022833"/>
    </source>
</evidence>
<evidence type="ECO:0000256" key="1">
    <source>
        <dbReference type="ARBA" id="ARBA00004123"/>
    </source>
</evidence>
<feature type="binding site" evidence="9">
    <location>
        <position position="4"/>
    </location>
    <ligand>
        <name>Zn(2+)</name>
        <dbReference type="ChEBI" id="CHEBI:29105"/>
        <label>1</label>
    </ligand>
</feature>